<reference evidence="2 3" key="1">
    <citation type="journal article" date="2017" name="Curr. Biol.">
        <title>The Evolution of Venom by Co-option of Single-Copy Genes.</title>
        <authorList>
            <person name="Martinson E.O."/>
            <person name="Mrinalini"/>
            <person name="Kelkar Y.D."/>
            <person name="Chang C.H."/>
            <person name="Werren J.H."/>
        </authorList>
    </citation>
    <scope>NUCLEOTIDE SEQUENCE [LARGE SCALE GENOMIC DNA]</scope>
    <source>
        <strain evidence="2 3">Alberta</strain>
        <tissue evidence="2">Whole body</tissue>
    </source>
</reference>
<evidence type="ECO:0000256" key="1">
    <source>
        <dbReference type="SAM" id="MobiDB-lite"/>
    </source>
</evidence>
<feature type="compositionally biased region" description="Basic and acidic residues" evidence="1">
    <location>
        <begin position="26"/>
        <end position="36"/>
    </location>
</feature>
<protein>
    <submittedName>
        <fullName evidence="2">Uncharacterized protein</fullName>
    </submittedName>
</protein>
<comment type="caution">
    <text evidence="2">The sequence shown here is derived from an EMBL/GenBank/DDBJ whole genome shotgun (WGS) entry which is preliminary data.</text>
</comment>
<proteinExistence type="predicted"/>
<organism evidence="2 3">
    <name type="scientific">Trichomalopsis sarcophagae</name>
    <dbReference type="NCBI Taxonomy" id="543379"/>
    <lineage>
        <taxon>Eukaryota</taxon>
        <taxon>Metazoa</taxon>
        <taxon>Ecdysozoa</taxon>
        <taxon>Arthropoda</taxon>
        <taxon>Hexapoda</taxon>
        <taxon>Insecta</taxon>
        <taxon>Pterygota</taxon>
        <taxon>Neoptera</taxon>
        <taxon>Endopterygota</taxon>
        <taxon>Hymenoptera</taxon>
        <taxon>Apocrita</taxon>
        <taxon>Proctotrupomorpha</taxon>
        <taxon>Chalcidoidea</taxon>
        <taxon>Pteromalidae</taxon>
        <taxon>Pteromalinae</taxon>
        <taxon>Trichomalopsis</taxon>
    </lineage>
</organism>
<gene>
    <name evidence="2" type="ORF">TSAR_001163</name>
</gene>
<evidence type="ECO:0000313" key="2">
    <source>
        <dbReference type="EMBL" id="OXU20385.1"/>
    </source>
</evidence>
<name>A0A232EPU1_9HYME</name>
<dbReference type="EMBL" id="NNAY01002884">
    <property type="protein sequence ID" value="OXU20385.1"/>
    <property type="molecule type" value="Genomic_DNA"/>
</dbReference>
<dbReference type="Proteomes" id="UP000215335">
    <property type="component" value="Unassembled WGS sequence"/>
</dbReference>
<accession>A0A232EPU1</accession>
<dbReference type="AlphaFoldDB" id="A0A232EPU1"/>
<evidence type="ECO:0000313" key="3">
    <source>
        <dbReference type="Proteomes" id="UP000215335"/>
    </source>
</evidence>
<feature type="region of interest" description="Disordered" evidence="1">
    <location>
        <begin position="1"/>
        <end position="45"/>
    </location>
</feature>
<keyword evidence="3" id="KW-1185">Reference proteome</keyword>
<sequence>MERGKANGTNYILDRGTNNRLANPKRVADSDNRPEKTLNSAGETKGLRLRSTDKIIDVAFPRISSKGEFSIDATAILNHRSGDTAEKYGIKIMRSRLHGRIEAIEVPKNANQHHQRERIQPRVILHHQTALIQLQSYLELYKVASNAKPHCHASANQLQGSLWMVELAAINSKLSVKFEIAYKLILNRYQS</sequence>